<organism evidence="1">
    <name type="scientific">uncultured Synechococcales cyanobacterium</name>
    <dbReference type="NCBI Taxonomy" id="1936017"/>
    <lineage>
        <taxon>Bacteria</taxon>
        <taxon>Bacillati</taxon>
        <taxon>Cyanobacteriota</taxon>
        <taxon>Cyanophyceae</taxon>
        <taxon>Synechococcales</taxon>
        <taxon>environmental samples</taxon>
    </lineage>
</organism>
<reference evidence="1" key="1">
    <citation type="submission" date="2020-02" db="EMBL/GenBank/DDBJ databases">
        <authorList>
            <person name="Meier V. D."/>
        </authorList>
    </citation>
    <scope>NUCLEOTIDE SEQUENCE</scope>
    <source>
        <strain evidence="1">AVDCRST_MAG81</strain>
    </source>
</reference>
<protein>
    <submittedName>
        <fullName evidence="1">Uncharacterized protein</fullName>
    </submittedName>
</protein>
<name>A0A6J4VX29_9CYAN</name>
<dbReference type="AlphaFoldDB" id="A0A6J4VX29"/>
<dbReference type="EMBL" id="CADCWO010000274">
    <property type="protein sequence ID" value="CAA9590869.1"/>
    <property type="molecule type" value="Genomic_DNA"/>
</dbReference>
<gene>
    <name evidence="1" type="ORF">AVDCRST_MAG81-5296</name>
</gene>
<sequence>MVLTQHCNGVILRTVAEATNDLIKLENQICTAINQNLDNRTAQA</sequence>
<accession>A0A6J4VX29</accession>
<evidence type="ECO:0000313" key="1">
    <source>
        <dbReference type="EMBL" id="CAA9590869.1"/>
    </source>
</evidence>
<proteinExistence type="predicted"/>